<evidence type="ECO:0000313" key="2">
    <source>
        <dbReference type="EMBL" id="POW17086.1"/>
    </source>
</evidence>
<sequence>MEDVGLLESVAVAAAVAAAVVADAFVEFSPALPDSAEPTPKMGNFNYNHDGFCTYAPIYLYQHPDYCNFNLILVTLIMLSGYGLLLLANRMQMQKEQRNLNENDHPITVLPPILTHPKFTPAILRPYKNYGQFQ</sequence>
<proteinExistence type="predicted"/>
<dbReference type="AlphaFoldDB" id="A0A2S4W5T0"/>
<accession>A0A2S4W5T0</accession>
<protein>
    <submittedName>
        <fullName evidence="2">Uncharacterized protein</fullName>
    </submittedName>
</protein>
<gene>
    <name evidence="2" type="ORF">PSTT_00828</name>
</gene>
<comment type="caution">
    <text evidence="2">The sequence shown here is derived from an EMBL/GenBank/DDBJ whole genome shotgun (WGS) entry which is preliminary data.</text>
</comment>
<reference evidence="2" key="1">
    <citation type="submission" date="2017-12" db="EMBL/GenBank/DDBJ databases">
        <title>Gene loss provides genomic basis for host adaptation in cereal stripe rust fungi.</title>
        <authorList>
            <person name="Xia C."/>
        </authorList>
    </citation>
    <scope>NUCLEOTIDE SEQUENCE [LARGE SCALE GENOMIC DNA]</scope>
    <source>
        <strain evidence="2">93-210</strain>
    </source>
</reference>
<dbReference type="Proteomes" id="UP000239156">
    <property type="component" value="Unassembled WGS sequence"/>
</dbReference>
<feature type="non-terminal residue" evidence="2">
    <location>
        <position position="134"/>
    </location>
</feature>
<dbReference type="VEuPathDB" id="FungiDB:PSHT_14555"/>
<keyword evidence="3" id="KW-1185">Reference proteome</keyword>
<dbReference type="VEuPathDB" id="FungiDB:PSTT_00828"/>
<keyword evidence="1" id="KW-0472">Membrane</keyword>
<organism evidence="2 3">
    <name type="scientific">Puccinia striiformis</name>
    <dbReference type="NCBI Taxonomy" id="27350"/>
    <lineage>
        <taxon>Eukaryota</taxon>
        <taxon>Fungi</taxon>
        <taxon>Dikarya</taxon>
        <taxon>Basidiomycota</taxon>
        <taxon>Pucciniomycotina</taxon>
        <taxon>Pucciniomycetes</taxon>
        <taxon>Pucciniales</taxon>
        <taxon>Pucciniaceae</taxon>
        <taxon>Puccinia</taxon>
    </lineage>
</organism>
<feature type="transmembrane region" description="Helical" evidence="1">
    <location>
        <begin position="69"/>
        <end position="88"/>
    </location>
</feature>
<name>A0A2S4W5T0_9BASI</name>
<evidence type="ECO:0000313" key="3">
    <source>
        <dbReference type="Proteomes" id="UP000239156"/>
    </source>
</evidence>
<keyword evidence="1" id="KW-1133">Transmembrane helix</keyword>
<dbReference type="EMBL" id="PKSL01000004">
    <property type="protein sequence ID" value="POW17086.1"/>
    <property type="molecule type" value="Genomic_DNA"/>
</dbReference>
<evidence type="ECO:0000256" key="1">
    <source>
        <dbReference type="SAM" id="Phobius"/>
    </source>
</evidence>
<keyword evidence="1" id="KW-0812">Transmembrane</keyword>